<protein>
    <submittedName>
        <fullName evidence="2">Uncharacterized protein</fullName>
    </submittedName>
</protein>
<proteinExistence type="predicted"/>
<evidence type="ECO:0000256" key="1">
    <source>
        <dbReference type="SAM" id="MobiDB-lite"/>
    </source>
</evidence>
<dbReference type="Proteomes" id="UP001153269">
    <property type="component" value="Unassembled WGS sequence"/>
</dbReference>
<gene>
    <name evidence="2" type="ORF">PLEPLA_LOCUS31407</name>
</gene>
<feature type="region of interest" description="Disordered" evidence="1">
    <location>
        <begin position="164"/>
        <end position="185"/>
    </location>
</feature>
<accession>A0A9N7V6G7</accession>
<evidence type="ECO:0000313" key="3">
    <source>
        <dbReference type="Proteomes" id="UP001153269"/>
    </source>
</evidence>
<organism evidence="2 3">
    <name type="scientific">Pleuronectes platessa</name>
    <name type="common">European plaice</name>
    <dbReference type="NCBI Taxonomy" id="8262"/>
    <lineage>
        <taxon>Eukaryota</taxon>
        <taxon>Metazoa</taxon>
        <taxon>Chordata</taxon>
        <taxon>Craniata</taxon>
        <taxon>Vertebrata</taxon>
        <taxon>Euteleostomi</taxon>
        <taxon>Actinopterygii</taxon>
        <taxon>Neopterygii</taxon>
        <taxon>Teleostei</taxon>
        <taxon>Neoteleostei</taxon>
        <taxon>Acanthomorphata</taxon>
        <taxon>Carangaria</taxon>
        <taxon>Pleuronectiformes</taxon>
        <taxon>Pleuronectoidei</taxon>
        <taxon>Pleuronectidae</taxon>
        <taxon>Pleuronectes</taxon>
    </lineage>
</organism>
<name>A0A9N7V6G7_PLEPL</name>
<sequence>MTHSGLPAHNTCISSPYGVAVIQLMTAGSCRRCPKVMKVDDYGDCPLSPPFLEIEAIVESVRQLGGIPIALSSERPEIDGIIHHSRAPLDQVRKATSCLSAGGSMVKNLPDTIKSDTEEQKADCFSHSAVPQSCACPESWLIIKVNLDLSVGYVSGCSSKVNEQRVRKDRQVPGTPGPEIARRKD</sequence>
<comment type="caution">
    <text evidence="2">The sequence shown here is derived from an EMBL/GenBank/DDBJ whole genome shotgun (WGS) entry which is preliminary data.</text>
</comment>
<dbReference type="AlphaFoldDB" id="A0A9N7V6G7"/>
<dbReference type="EMBL" id="CADEAL010003162">
    <property type="protein sequence ID" value="CAB1443691.1"/>
    <property type="molecule type" value="Genomic_DNA"/>
</dbReference>
<evidence type="ECO:0000313" key="2">
    <source>
        <dbReference type="EMBL" id="CAB1443691.1"/>
    </source>
</evidence>
<reference evidence="2" key="1">
    <citation type="submission" date="2020-03" db="EMBL/GenBank/DDBJ databases">
        <authorList>
            <person name="Weist P."/>
        </authorList>
    </citation>
    <scope>NUCLEOTIDE SEQUENCE</scope>
</reference>
<keyword evidence="3" id="KW-1185">Reference proteome</keyword>